<dbReference type="Proteomes" id="UP000005408">
    <property type="component" value="Unassembled WGS sequence"/>
</dbReference>
<dbReference type="PROSITE" id="PS51253">
    <property type="entry name" value="HTH_CENPB"/>
    <property type="match status" value="8"/>
</dbReference>
<reference evidence="4" key="1">
    <citation type="submission" date="2022-08" db="UniProtKB">
        <authorList>
            <consortium name="EnsemblMetazoa"/>
        </authorList>
    </citation>
    <scope>IDENTIFICATION</scope>
    <source>
        <strain evidence="4">05x7-T-G4-1.051#20</strain>
    </source>
</reference>
<keyword evidence="1" id="KW-0238">DNA-binding</keyword>
<evidence type="ECO:0000256" key="2">
    <source>
        <dbReference type="SAM" id="MobiDB-lite"/>
    </source>
</evidence>
<evidence type="ECO:0000313" key="5">
    <source>
        <dbReference type="Proteomes" id="UP000005408"/>
    </source>
</evidence>
<dbReference type="Pfam" id="PF09607">
    <property type="entry name" value="BrkDBD"/>
    <property type="match status" value="9"/>
</dbReference>
<accession>A0A8W8HXK3</accession>
<dbReference type="InterPro" id="IPR018586">
    <property type="entry name" value="Brinker_DNA-bd"/>
</dbReference>
<keyword evidence="5" id="KW-1185">Reference proteome</keyword>
<feature type="domain" description="HTH CENPB-type" evidence="3">
    <location>
        <begin position="2200"/>
        <end position="2271"/>
    </location>
</feature>
<feature type="domain" description="HTH CENPB-type" evidence="3">
    <location>
        <begin position="1995"/>
        <end position="2066"/>
    </location>
</feature>
<dbReference type="PANTHER" id="PTHR19303">
    <property type="entry name" value="TRANSPOSON"/>
    <property type="match status" value="1"/>
</dbReference>
<evidence type="ECO:0000259" key="3">
    <source>
        <dbReference type="PROSITE" id="PS51253"/>
    </source>
</evidence>
<feature type="domain" description="HTH CENPB-type" evidence="3">
    <location>
        <begin position="1790"/>
        <end position="1861"/>
    </location>
</feature>
<feature type="region of interest" description="Disordered" evidence="2">
    <location>
        <begin position="2117"/>
        <end position="2142"/>
    </location>
</feature>
<dbReference type="GO" id="GO:0003677">
    <property type="term" value="F:DNA binding"/>
    <property type="evidence" value="ECO:0007669"/>
    <property type="project" value="UniProtKB-KW"/>
</dbReference>
<protein>
    <recommendedName>
        <fullName evidence="3">HTH CENPB-type domain-containing protein</fullName>
    </recommendedName>
</protein>
<dbReference type="SUPFAM" id="SSF46689">
    <property type="entry name" value="Homeodomain-like"/>
    <property type="match status" value="8"/>
</dbReference>
<evidence type="ECO:0000313" key="4">
    <source>
        <dbReference type="EnsemblMetazoa" id="G11575.1:cds"/>
    </source>
</evidence>
<feature type="region of interest" description="Disordered" evidence="2">
    <location>
        <begin position="352"/>
        <end position="377"/>
    </location>
</feature>
<dbReference type="EnsemblMetazoa" id="G11575.1">
    <property type="protein sequence ID" value="G11575.1:cds"/>
    <property type="gene ID" value="G11575"/>
</dbReference>
<feature type="region of interest" description="Disordered" evidence="2">
    <location>
        <begin position="1914"/>
        <end position="1934"/>
    </location>
</feature>
<dbReference type="InterPro" id="IPR009057">
    <property type="entry name" value="Homeodomain-like_sf"/>
</dbReference>
<dbReference type="Pfam" id="PF03221">
    <property type="entry name" value="HTH_Tnp_Tc5"/>
    <property type="match status" value="8"/>
</dbReference>
<dbReference type="GO" id="GO:0005634">
    <property type="term" value="C:nucleus"/>
    <property type="evidence" value="ECO:0007669"/>
    <property type="project" value="TreeGrafter"/>
</dbReference>
<evidence type="ECO:0000256" key="1">
    <source>
        <dbReference type="ARBA" id="ARBA00023125"/>
    </source>
</evidence>
<feature type="domain" description="HTH CENPB-type" evidence="3">
    <location>
        <begin position="1232"/>
        <end position="1303"/>
    </location>
</feature>
<dbReference type="PANTHER" id="PTHR19303:SF74">
    <property type="entry name" value="POGO TRANSPOSABLE ELEMENT WITH KRAB DOMAIN"/>
    <property type="match status" value="1"/>
</dbReference>
<dbReference type="InterPro" id="IPR006600">
    <property type="entry name" value="HTH_CenpB_DNA-bd_dom"/>
</dbReference>
<sequence length="2283" mass="263084">MAPTQSRRSYTAGFKLEVIAFAEQNGGNMAAERKFGVTEKVIRGWRKQKDALQRTKKSRKSFRGRAAKKTLIPEGNLEKFVVVKRKAARRGVDIVYDFQSTEAPKKEIEWNVQSEVLEREHNCGFQHAETQEMEPIRVLQSLNSLETRPDYDFQSTEVKEREPIRDLQTAVSLKKEPKWDYQSTEVQETENNSHAVFQSVERHNTLNNQVGNIGTKMSTKKSRKSYTAGFKLAVIAFAEKNGGNMAAERKFGVGEKVIRDWRKQKKALQQTRKSKKAFRGLAAQWPDLEDKLEEYVKEQRAASRDLSTLKIRLKAKEMAKEMQINNFEGCKSWCFRFLRRKNIVLRQRKNHAKEKDVFSQQTNSSSESFQESEAKSQELDGNLENFVVVKTEAASSYIDTVQEFQSAEAPKLEPDWEVRLAEESEMEPNCDIQSTEAQKMGPVLDLQLNDSLERDPMNCDLQSVEALKREPDSDRNVQLMKASKMEPNYIVESTERQKLEPVLDLQSNEILERDNNCEFQNAEAPGRVRVWDLQSFDSSESEINCGFQSFVTEAPQCESTRDTQTAVEPKIEPNRDFCFTKKQKRTPNSQVGNKDQITSTTKTRKSYTAGFKLEVIAFAEKNGGNRAAERKFGVGEKAIRDWRKQKTALQQTRKSKKAFRGLAAQWRDLEDKLEEYVKEQRAASRDLSAIKIRLKAKEMAKEMQIHNFEGNASWCFRFLRRKNIVLRQCKNHAKEKDVFSQQTNSLCESFQGSEAKSQELDGNLENFVMASKMEPNYVVESTERQKLEPVLDLQSNDLLERDNNCEFQNAEAPGRVRVWDLQSFDSSESEINCGFQSFVTEAPQCESTRDTQTAVEPKIEPNRDFCFTKKQKRTPNSQVGNKDQITSTTKTRKSYTAGFKLEVIAFAEKNGGNRAAERKFGVGEKAIRDWRKQKTALQQTRKSKKAFRGLAAQWRDLEDKLEEYVKEQRAASRDLSAIKIRLKAKEMAKEMQIHNFEGNASWCFRFLRRKNIVLRQCKNHAKEKDVFSQQTNSLCESFQGSEAKSQELDGNLENFVVVKTEITSSYIDTVQEFQSAEAPKMEPDWEVRDNNCEFQNAEAPGRVRVWDLQSFDSSDSEINCGFQSFVTEAPQCESTRVTLTAVEPEIEPNRDFHSTKKQKRTPNSQVENIDQLTSTTKTRKSYTAGFKLGVIAFAEENGGNMAAERKFGVCEKNIRDWRKQKTALQQTKKSKKSFRGHAAQWPDLEDKLEEYVKEQRAASRDLSAIKIRLKAREMAKEMQMNNFEGCKSWFSRFMRRKNIVLRQCRNHSKNLSVQSIELAESEPICDFLSAVPEAPQRETTRDLQVAVLPGKELHRDFQSTEEQKRNHNIQVGNKDTKTLFIKPRKSYTAGFKLEVIAFAEKNGGNMAAEKKFGVCEKNIRDWRKQKLALQQTKKSKKSFRGHAVKWPDLENKLEEYVKEQRAASRDLSTLKIRLKAREMAKEMQIRNFEGNASWCLRFLRRKNIVLRQLKNHAKEKDVCSQQTNSSCESFQGSEAKSQELDGNLEKFVVVKTEATNSYIDTVQEFQSAEEPKMEPDWEVRLAEEPEMEPNCDIQSTEAQKMVPVLDLQLNDSLERGPMNCDLQSAEALEREPDSDRDVQLMKASKMEPNYVVESTERQKLEPVLDLQSFDTADSEINCGFQSFVTEAPQCESTRDTLTAVEPEIEPNRDFHSTEKQKRTPNSQVENIDQLTSTTKTRRSYTAGFKLEVIAFAEKNGGNMAAERKFGVGEKVIRGWRKQKLALQQTKKSKKSFRGHAAQWPDLEDKLEEYVKEQRAASRDLSAIKIRLKAREMAKEMQIHNFEGNVSWCFRFMKRKNIVLRQRKNHSKDLSGQSIELAESEPICDFLSAVPEEPQRETTRDLQVAVLPGKELNMDFQSTEEQKRTRNNQVGNKDIKTETLKPRKSYTAGFKLEVIAFAEENGGNMAAEKKFGVSKKNIRGWRKQKLALQQAKKSKKSFNGHAVQWPDLEDKLEKYIMEQRAAKRHLNGVKIRLKAREMAREMGIHDFEGTASWCFRFMKRKNIVLRQLKNHSKDLSGQSIELAENEPICDFLSAVPEEPQRENTRDLQVAVLPGKELNRDFQSTEEQKRTRNNQVGNKDIKTETLKPRKSYTAGFKLEVIAFAEENGGNMAAEKKFGVSEKNIRGWRKQKLALQQAEKSKKSFRGHAAQWPDLEDKLEKYIMEQRAAKRHLNGVKIRLKAREMAREMGIHDFEGTASWCFRFMKRKNIVLRHCKFTSKDLEVSP</sequence>
<dbReference type="SMART" id="SM00674">
    <property type="entry name" value="CENPB"/>
    <property type="match status" value="8"/>
</dbReference>
<feature type="region of interest" description="Disordered" evidence="2">
    <location>
        <begin position="1704"/>
        <end position="1723"/>
    </location>
</feature>
<feature type="domain" description="HTH CENPB-type" evidence="3">
    <location>
        <begin position="276"/>
        <end position="347"/>
    </location>
</feature>
<feature type="domain" description="HTH CENPB-type" evidence="3">
    <location>
        <begin position="1437"/>
        <end position="1508"/>
    </location>
</feature>
<feature type="compositionally biased region" description="Polar residues" evidence="2">
    <location>
        <begin position="358"/>
        <end position="371"/>
    </location>
</feature>
<proteinExistence type="predicted"/>
<feature type="compositionally biased region" description="Basic and acidic residues" evidence="2">
    <location>
        <begin position="1705"/>
        <end position="1717"/>
    </location>
</feature>
<dbReference type="InterPro" id="IPR050863">
    <property type="entry name" value="CenT-Element_Derived"/>
</dbReference>
<feature type="domain" description="HTH CENPB-type" evidence="3">
    <location>
        <begin position="657"/>
        <end position="728"/>
    </location>
</feature>
<feature type="domain" description="HTH CENPB-type" evidence="3">
    <location>
        <begin position="945"/>
        <end position="1016"/>
    </location>
</feature>
<name>A0A8W8HXK3_MAGGI</name>
<dbReference type="Gene3D" id="1.10.10.60">
    <property type="entry name" value="Homeodomain-like"/>
    <property type="match status" value="17"/>
</dbReference>
<organism evidence="4 5">
    <name type="scientific">Magallana gigas</name>
    <name type="common">Pacific oyster</name>
    <name type="synonym">Crassostrea gigas</name>
    <dbReference type="NCBI Taxonomy" id="29159"/>
    <lineage>
        <taxon>Eukaryota</taxon>
        <taxon>Metazoa</taxon>
        <taxon>Spiralia</taxon>
        <taxon>Lophotrochozoa</taxon>
        <taxon>Mollusca</taxon>
        <taxon>Bivalvia</taxon>
        <taxon>Autobranchia</taxon>
        <taxon>Pteriomorphia</taxon>
        <taxon>Ostreida</taxon>
        <taxon>Ostreoidea</taxon>
        <taxon>Ostreidae</taxon>
        <taxon>Magallana</taxon>
    </lineage>
</organism>